<dbReference type="PANTHER" id="PTHR46696">
    <property type="entry name" value="P450, PUTATIVE (EUROFUNG)-RELATED"/>
    <property type="match status" value="1"/>
</dbReference>
<dbReference type="AlphaFoldDB" id="A0A4R2JKT3"/>
<proteinExistence type="inferred from homology"/>
<evidence type="ECO:0000256" key="1">
    <source>
        <dbReference type="ARBA" id="ARBA00001971"/>
    </source>
</evidence>
<dbReference type="RefSeq" id="WP_165960524.1">
    <property type="nucleotide sequence ID" value="NZ_SLWS01000004.1"/>
</dbReference>
<reference evidence="9 10" key="1">
    <citation type="submission" date="2019-03" db="EMBL/GenBank/DDBJ databases">
        <title>Genomic Encyclopedia of Type Strains, Phase IV (KMG-IV): sequencing the most valuable type-strain genomes for metagenomic binning, comparative biology and taxonomic classification.</title>
        <authorList>
            <person name="Goeker M."/>
        </authorList>
    </citation>
    <scope>NUCLEOTIDE SEQUENCE [LARGE SCALE GENOMIC DNA]</scope>
    <source>
        <strain evidence="9 10">DSM 45934</strain>
    </source>
</reference>
<dbReference type="PRINTS" id="PR00385">
    <property type="entry name" value="P450"/>
</dbReference>
<keyword evidence="5 8" id="KW-0560">Oxidoreductase</keyword>
<sequence length="401" mass="44314">MTTEAETRSFPFSWTNLGDPAPEYAELREREPVAPIVLPTGHRGWVVSRYETVRFVVSDLRFSKEAATLPGAPLLVPVFEGLRSMIVLDPPNHTRLRKLVVRAFSASRVERLRTWIRDRCELLVGELLAGPNPADVVEKVALPLPIVTICELLGVPEPDWDQFREWGDLAIGVVNKSGGGAEEPKAAGRALMAYLGELMHLKQAEPRDDLLTALTQVHDEGDRLSTEEFCGVGMTLLLGGYHTTSSGIAQMITHLLRARERFEAVIADHGLINSTVEEMLRYAQVSNGLGALRVALEDVEVEGVLIRKGEPVIPAFGSANRDWRAFDEPDSIDLARADNKHLSFGAGIHYCVGGQLARAEMQELLGVIVRMAPELNLAAPETEPAWLFPFFPRPADLYVTW</sequence>
<evidence type="ECO:0000313" key="9">
    <source>
        <dbReference type="EMBL" id="TCO59774.1"/>
    </source>
</evidence>
<keyword evidence="10" id="KW-1185">Reference proteome</keyword>
<dbReference type="GO" id="GO:0016705">
    <property type="term" value="F:oxidoreductase activity, acting on paired donors, with incorporation or reduction of molecular oxygen"/>
    <property type="evidence" value="ECO:0007669"/>
    <property type="project" value="InterPro"/>
</dbReference>
<dbReference type="Gene3D" id="1.10.630.10">
    <property type="entry name" value="Cytochrome P450"/>
    <property type="match status" value="1"/>
</dbReference>
<evidence type="ECO:0000256" key="4">
    <source>
        <dbReference type="ARBA" id="ARBA00022723"/>
    </source>
</evidence>
<dbReference type="FunFam" id="1.10.630.10:FF:000018">
    <property type="entry name" value="Cytochrome P450 monooxygenase"/>
    <property type="match status" value="1"/>
</dbReference>
<dbReference type="PRINTS" id="PR00359">
    <property type="entry name" value="BP450"/>
</dbReference>
<evidence type="ECO:0000256" key="7">
    <source>
        <dbReference type="ARBA" id="ARBA00023033"/>
    </source>
</evidence>
<evidence type="ECO:0000256" key="3">
    <source>
        <dbReference type="ARBA" id="ARBA00022617"/>
    </source>
</evidence>
<evidence type="ECO:0000256" key="2">
    <source>
        <dbReference type="ARBA" id="ARBA00010617"/>
    </source>
</evidence>
<dbReference type="EMBL" id="SLWS01000004">
    <property type="protein sequence ID" value="TCO59774.1"/>
    <property type="molecule type" value="Genomic_DNA"/>
</dbReference>
<evidence type="ECO:0000256" key="5">
    <source>
        <dbReference type="ARBA" id="ARBA00023002"/>
    </source>
</evidence>
<dbReference type="InterPro" id="IPR001128">
    <property type="entry name" value="Cyt_P450"/>
</dbReference>
<keyword evidence="6 8" id="KW-0408">Iron</keyword>
<dbReference type="InterPro" id="IPR017972">
    <property type="entry name" value="Cyt_P450_CS"/>
</dbReference>
<keyword evidence="3 8" id="KW-0349">Heme</keyword>
<dbReference type="PROSITE" id="PS00086">
    <property type="entry name" value="CYTOCHROME_P450"/>
    <property type="match status" value="1"/>
</dbReference>
<evidence type="ECO:0000313" key="10">
    <source>
        <dbReference type="Proteomes" id="UP000295680"/>
    </source>
</evidence>
<dbReference type="Proteomes" id="UP000295680">
    <property type="component" value="Unassembled WGS sequence"/>
</dbReference>
<dbReference type="Pfam" id="PF00067">
    <property type="entry name" value="p450"/>
    <property type="match status" value="1"/>
</dbReference>
<dbReference type="GO" id="GO:0005506">
    <property type="term" value="F:iron ion binding"/>
    <property type="evidence" value="ECO:0007669"/>
    <property type="project" value="InterPro"/>
</dbReference>
<comment type="similarity">
    <text evidence="2 8">Belongs to the cytochrome P450 family.</text>
</comment>
<name>A0A4R2JKT3_9PSEU</name>
<comment type="caution">
    <text evidence="9">The sequence shown here is derived from an EMBL/GenBank/DDBJ whole genome shotgun (WGS) entry which is preliminary data.</text>
</comment>
<comment type="cofactor">
    <cofactor evidence="1">
        <name>heme</name>
        <dbReference type="ChEBI" id="CHEBI:30413"/>
    </cofactor>
</comment>
<dbReference type="GO" id="GO:0004497">
    <property type="term" value="F:monooxygenase activity"/>
    <property type="evidence" value="ECO:0007669"/>
    <property type="project" value="UniProtKB-KW"/>
</dbReference>
<dbReference type="InterPro" id="IPR036396">
    <property type="entry name" value="Cyt_P450_sf"/>
</dbReference>
<dbReference type="SUPFAM" id="SSF48264">
    <property type="entry name" value="Cytochrome P450"/>
    <property type="match status" value="1"/>
</dbReference>
<organism evidence="9 10">
    <name type="scientific">Actinocrispum wychmicini</name>
    <dbReference type="NCBI Taxonomy" id="1213861"/>
    <lineage>
        <taxon>Bacteria</taxon>
        <taxon>Bacillati</taxon>
        <taxon>Actinomycetota</taxon>
        <taxon>Actinomycetes</taxon>
        <taxon>Pseudonocardiales</taxon>
        <taxon>Pseudonocardiaceae</taxon>
        <taxon>Actinocrispum</taxon>
    </lineage>
</organism>
<evidence type="ECO:0000256" key="8">
    <source>
        <dbReference type="RuleBase" id="RU000461"/>
    </source>
</evidence>
<dbReference type="PANTHER" id="PTHR46696:SF5">
    <property type="entry name" value="CYTOCHROME P450 BJ-1"/>
    <property type="match status" value="1"/>
</dbReference>
<dbReference type="GO" id="GO:0020037">
    <property type="term" value="F:heme binding"/>
    <property type="evidence" value="ECO:0007669"/>
    <property type="project" value="InterPro"/>
</dbReference>
<dbReference type="InterPro" id="IPR002397">
    <property type="entry name" value="Cyt_P450_B"/>
</dbReference>
<protein>
    <submittedName>
        <fullName evidence="9">Cytochrome P450</fullName>
    </submittedName>
</protein>
<keyword evidence="4 8" id="KW-0479">Metal-binding</keyword>
<evidence type="ECO:0000256" key="6">
    <source>
        <dbReference type="ARBA" id="ARBA00023004"/>
    </source>
</evidence>
<keyword evidence="7 8" id="KW-0503">Monooxygenase</keyword>
<dbReference type="CDD" id="cd11031">
    <property type="entry name" value="Cyp158A-like"/>
    <property type="match status" value="1"/>
</dbReference>
<gene>
    <name evidence="9" type="ORF">EV192_104617</name>
</gene>
<accession>A0A4R2JKT3</accession>